<evidence type="ECO:0000313" key="2">
    <source>
        <dbReference type="WBParaSite" id="Hba_02749"/>
    </source>
</evidence>
<reference evidence="2" key="1">
    <citation type="submission" date="2016-11" db="UniProtKB">
        <authorList>
            <consortium name="WormBaseParasite"/>
        </authorList>
    </citation>
    <scope>IDENTIFICATION</scope>
</reference>
<organism evidence="1 2">
    <name type="scientific">Heterorhabditis bacteriophora</name>
    <name type="common">Entomopathogenic nematode worm</name>
    <dbReference type="NCBI Taxonomy" id="37862"/>
    <lineage>
        <taxon>Eukaryota</taxon>
        <taxon>Metazoa</taxon>
        <taxon>Ecdysozoa</taxon>
        <taxon>Nematoda</taxon>
        <taxon>Chromadorea</taxon>
        <taxon>Rhabditida</taxon>
        <taxon>Rhabditina</taxon>
        <taxon>Rhabditomorpha</taxon>
        <taxon>Strongyloidea</taxon>
        <taxon>Heterorhabditidae</taxon>
        <taxon>Heterorhabditis</taxon>
    </lineage>
</organism>
<dbReference type="AlphaFoldDB" id="A0A1I7WDD2"/>
<evidence type="ECO:0000313" key="1">
    <source>
        <dbReference type="Proteomes" id="UP000095283"/>
    </source>
</evidence>
<name>A0A1I7WDD2_HETBA</name>
<keyword evidence="1" id="KW-1185">Reference proteome</keyword>
<sequence length="40" mass="4884">MYQRTYWSRPLALLSKSSVFIKKLEIPNKSQLNIIVKYYY</sequence>
<proteinExistence type="predicted"/>
<accession>A0A1I7WDD2</accession>
<dbReference type="Proteomes" id="UP000095283">
    <property type="component" value="Unplaced"/>
</dbReference>
<dbReference type="WBParaSite" id="Hba_02749">
    <property type="protein sequence ID" value="Hba_02749"/>
    <property type="gene ID" value="Hba_02749"/>
</dbReference>
<protein>
    <submittedName>
        <fullName evidence="2">Uncharacterized protein</fullName>
    </submittedName>
</protein>